<dbReference type="GO" id="GO:0007165">
    <property type="term" value="P:signal transduction"/>
    <property type="evidence" value="ECO:0007669"/>
    <property type="project" value="InterPro"/>
</dbReference>
<dbReference type="EMBL" id="FXBB01000008">
    <property type="protein sequence ID" value="SMG22129.1"/>
    <property type="molecule type" value="Genomic_DNA"/>
</dbReference>
<dbReference type="CDD" id="cd00077">
    <property type="entry name" value="HDc"/>
    <property type="match status" value="1"/>
</dbReference>
<dbReference type="PANTHER" id="PTHR43155:SF2">
    <property type="entry name" value="CYCLIC DI-GMP PHOSPHODIESTERASE PA4108"/>
    <property type="match status" value="1"/>
</dbReference>
<dbReference type="GO" id="GO:0005886">
    <property type="term" value="C:plasma membrane"/>
    <property type="evidence" value="ECO:0007669"/>
    <property type="project" value="UniProtKB-SubCell"/>
</dbReference>
<dbReference type="SUPFAM" id="SSF109604">
    <property type="entry name" value="HD-domain/PDEase-like"/>
    <property type="match status" value="1"/>
</dbReference>
<dbReference type="PANTHER" id="PTHR43155">
    <property type="entry name" value="CYCLIC DI-GMP PHOSPHODIESTERASE PA4108-RELATED"/>
    <property type="match status" value="1"/>
</dbReference>
<proteinExistence type="predicted"/>
<dbReference type="Proteomes" id="UP000193355">
    <property type="component" value="Unassembled WGS sequence"/>
</dbReference>
<keyword evidence="5 6" id="KW-0472">Membrane</keyword>
<keyword evidence="2" id="KW-1003">Cell membrane</keyword>
<accession>A0A1X7J479</accession>
<evidence type="ECO:0000259" key="9">
    <source>
        <dbReference type="PROSITE" id="PS51832"/>
    </source>
</evidence>
<evidence type="ECO:0000256" key="3">
    <source>
        <dbReference type="ARBA" id="ARBA00022692"/>
    </source>
</evidence>
<keyword evidence="4 6" id="KW-1133">Transmembrane helix</keyword>
<dbReference type="NCBIfam" id="TIGR00254">
    <property type="entry name" value="GGDEF"/>
    <property type="match status" value="1"/>
</dbReference>
<dbReference type="InterPro" id="IPR043128">
    <property type="entry name" value="Rev_trsase/Diguanyl_cyclase"/>
</dbReference>
<evidence type="ECO:0000259" key="8">
    <source>
        <dbReference type="PROSITE" id="PS50887"/>
    </source>
</evidence>
<dbReference type="InterPro" id="IPR033479">
    <property type="entry name" value="dCache_1"/>
</dbReference>
<feature type="transmembrane region" description="Helical" evidence="6">
    <location>
        <begin position="12"/>
        <end position="31"/>
    </location>
</feature>
<evidence type="ECO:0000256" key="4">
    <source>
        <dbReference type="ARBA" id="ARBA00022989"/>
    </source>
</evidence>
<dbReference type="AlphaFoldDB" id="A0A1X7J479"/>
<dbReference type="InterPro" id="IPR029787">
    <property type="entry name" value="Nucleotide_cyclase"/>
</dbReference>
<feature type="domain" description="HD-GYP" evidence="9">
    <location>
        <begin position="505"/>
        <end position="698"/>
    </location>
</feature>
<dbReference type="Gene3D" id="1.10.3210.10">
    <property type="entry name" value="Hypothetical protein af1432"/>
    <property type="match status" value="1"/>
</dbReference>
<evidence type="ECO:0000256" key="1">
    <source>
        <dbReference type="ARBA" id="ARBA00004651"/>
    </source>
</evidence>
<dbReference type="Pfam" id="PF00990">
    <property type="entry name" value="GGDEF"/>
    <property type="match status" value="1"/>
</dbReference>
<evidence type="ECO:0000256" key="5">
    <source>
        <dbReference type="ARBA" id="ARBA00023136"/>
    </source>
</evidence>
<evidence type="ECO:0000256" key="6">
    <source>
        <dbReference type="SAM" id="Phobius"/>
    </source>
</evidence>
<dbReference type="CDD" id="cd01949">
    <property type="entry name" value="GGDEF"/>
    <property type="match status" value="1"/>
</dbReference>
<dbReference type="CDD" id="cd12914">
    <property type="entry name" value="PDC1_DGC_like"/>
    <property type="match status" value="1"/>
</dbReference>
<dbReference type="Gene3D" id="6.10.340.10">
    <property type="match status" value="1"/>
</dbReference>
<feature type="domain" description="HAMP" evidence="7">
    <location>
        <begin position="297"/>
        <end position="352"/>
    </location>
</feature>
<evidence type="ECO:0000259" key="7">
    <source>
        <dbReference type="PROSITE" id="PS50885"/>
    </source>
</evidence>
<dbReference type="Gene3D" id="3.30.70.270">
    <property type="match status" value="1"/>
</dbReference>
<evidence type="ECO:0000313" key="10">
    <source>
        <dbReference type="EMBL" id="SMG22129.1"/>
    </source>
</evidence>
<protein>
    <submittedName>
        <fullName evidence="10">Diguanylate cyclase (GGDEF) domain-containing protein</fullName>
    </submittedName>
</protein>
<dbReference type="OrthoDB" id="9798833at2"/>
<dbReference type="Pfam" id="PF13487">
    <property type="entry name" value="HD_5"/>
    <property type="match status" value="1"/>
</dbReference>
<gene>
    <name evidence="10" type="ORF">SAMN06275492_1089</name>
</gene>
<feature type="domain" description="GGDEF" evidence="8">
    <location>
        <begin position="385"/>
        <end position="517"/>
    </location>
</feature>
<comment type="subcellular location">
    <subcellularLocation>
        <location evidence="1">Cell membrane</location>
        <topology evidence="1">Multi-pass membrane protein</topology>
    </subcellularLocation>
</comment>
<dbReference type="InterPro" id="IPR037522">
    <property type="entry name" value="HD_GYP_dom"/>
</dbReference>
<dbReference type="Pfam" id="PF02743">
    <property type="entry name" value="dCache_1"/>
    <property type="match status" value="1"/>
</dbReference>
<sequence length="698" mass="77821">MSPFPNSVKKSFAMVMVVLMLVTALPIFLFAHRELTNAKESASEVMKNAVTLQAGHMARWIGTTMEEIRVISGLSSVRSRDFQTMEMDFQTIATDRTDIMDMVYVNTAGRPIVSSASGVVESTDISLTDRDYFLAAMEGKEWVSSVLISRVRNKPIIIFSVPLLDQKGVFDGLVFGSVRIAHLSNLLSKQRFGSGGTFQLFDGMGCPLGDDFKPYDPHNHTQFDVAKAKEEGGLMVEEEESETLTYVMPIPGSDLFVGGSLSLGEIRAGTARLVKATTAALALLSLIGLALFLSLTRRISRSLDTLTDSLSSVAEGDYSPIESSRLSPLPKELRDIAEAIEYLKEEVRTSIDEIREQGIRDSLTGLHNRRFFEETIRELGKGHMDPVTVVMCDVNGLKLINDGMGHKWGDRLIERAKEVLLEIAGEQDTVARIGGDEFAVIMPQNDGSGVDLRFRDIVSSANSDDIDIPLYMAWGTASGNAAARSIDEIVKDADDRMYALKEVQREDARGGILKFFLKTIKQRENRRTSHMDRCRDIMDRFLKTVPEIDGLFRKRMVRLAAIHDIGLIGVDSEILAKKGPLNDEEMREVRSHPEIGYRIAFAVPNLSDLADPILHHHQRWDGQGYPLRKSPVSGEDIPLESRIMSLVDSYEAMIHREYLPVLSHNEAIEEIRSCAGSQFDPIWAERFASFLETWQPGD</sequence>
<keyword evidence="3 6" id="KW-0812">Transmembrane</keyword>
<reference evidence="11" key="1">
    <citation type="submission" date="2017-04" db="EMBL/GenBank/DDBJ databases">
        <authorList>
            <person name="Varghese N."/>
            <person name="Submissions S."/>
        </authorList>
    </citation>
    <scope>NUCLEOTIDE SEQUENCE [LARGE SCALE GENOMIC DNA]</scope>
    <source>
        <strain evidence="11">USBA 82</strain>
    </source>
</reference>
<dbReference type="PROSITE" id="PS50887">
    <property type="entry name" value="GGDEF"/>
    <property type="match status" value="1"/>
</dbReference>
<dbReference type="STRING" id="561720.SAMN06275492_1089"/>
<dbReference type="SUPFAM" id="SSF55073">
    <property type="entry name" value="Nucleotide cyclase"/>
    <property type="match status" value="1"/>
</dbReference>
<evidence type="ECO:0000313" key="11">
    <source>
        <dbReference type="Proteomes" id="UP000193355"/>
    </source>
</evidence>
<dbReference type="InterPro" id="IPR000160">
    <property type="entry name" value="GGDEF_dom"/>
</dbReference>
<evidence type="ECO:0000256" key="2">
    <source>
        <dbReference type="ARBA" id="ARBA00022475"/>
    </source>
</evidence>
<dbReference type="Gene3D" id="3.30.450.20">
    <property type="entry name" value="PAS domain"/>
    <property type="match status" value="1"/>
</dbReference>
<dbReference type="PROSITE" id="PS50885">
    <property type="entry name" value="HAMP"/>
    <property type="match status" value="1"/>
</dbReference>
<keyword evidence="11" id="KW-1185">Reference proteome</keyword>
<dbReference type="InterPro" id="IPR003660">
    <property type="entry name" value="HAMP_dom"/>
</dbReference>
<dbReference type="PROSITE" id="PS51832">
    <property type="entry name" value="HD_GYP"/>
    <property type="match status" value="1"/>
</dbReference>
<dbReference type="RefSeq" id="WP_085544157.1">
    <property type="nucleotide sequence ID" value="NZ_FXBB01000008.1"/>
</dbReference>
<dbReference type="InterPro" id="IPR003607">
    <property type="entry name" value="HD/PDEase_dom"/>
</dbReference>
<name>A0A1X7J479_9BACT</name>
<organism evidence="10 11">
    <name type="scientific">Dethiosulfovibrio salsuginis</name>
    <dbReference type="NCBI Taxonomy" id="561720"/>
    <lineage>
        <taxon>Bacteria</taxon>
        <taxon>Thermotogati</taxon>
        <taxon>Synergistota</taxon>
        <taxon>Synergistia</taxon>
        <taxon>Synergistales</taxon>
        <taxon>Dethiosulfovibrionaceae</taxon>
        <taxon>Dethiosulfovibrio</taxon>
    </lineage>
</organism>
<feature type="transmembrane region" description="Helical" evidence="6">
    <location>
        <begin position="273"/>
        <end position="295"/>
    </location>
</feature>
<dbReference type="SMART" id="SM00267">
    <property type="entry name" value="GGDEF"/>
    <property type="match status" value="1"/>
</dbReference>